<dbReference type="InterPro" id="IPR007024">
    <property type="entry name" value="BLUF_domain"/>
</dbReference>
<gene>
    <name evidence="2" type="ORF">F0P96_10105</name>
</gene>
<dbReference type="GO" id="GO:0009882">
    <property type="term" value="F:blue light photoreceptor activity"/>
    <property type="evidence" value="ECO:0007669"/>
    <property type="project" value="InterPro"/>
</dbReference>
<dbReference type="Proteomes" id="UP000326380">
    <property type="component" value="Unassembled WGS sequence"/>
</dbReference>
<comment type="caution">
    <text evidence="2">The sequence shown here is derived from an EMBL/GenBank/DDBJ whole genome shotgun (WGS) entry which is preliminary data.</text>
</comment>
<evidence type="ECO:0000313" key="3">
    <source>
        <dbReference type="Proteomes" id="UP000326380"/>
    </source>
</evidence>
<name>A0AA88JZC6_9BACT</name>
<reference evidence="2 3" key="1">
    <citation type="submission" date="2019-09" db="EMBL/GenBank/DDBJ databases">
        <title>Genome sequence of Hymenobacter sp. M3.</title>
        <authorList>
            <person name="Srinivasan S."/>
        </authorList>
    </citation>
    <scope>NUCLEOTIDE SEQUENCE [LARGE SCALE GENOMIC DNA]</scope>
    <source>
        <strain evidence="2 3">M3</strain>
    </source>
</reference>
<dbReference type="EMBL" id="VTWU01000003">
    <property type="protein sequence ID" value="KAA9333315.1"/>
    <property type="molecule type" value="Genomic_DNA"/>
</dbReference>
<evidence type="ECO:0000313" key="2">
    <source>
        <dbReference type="EMBL" id="KAA9333315.1"/>
    </source>
</evidence>
<feature type="domain" description="BLUF" evidence="1">
    <location>
        <begin position="5"/>
        <end position="96"/>
    </location>
</feature>
<sequence>MPAMLHHIIYMSRAVRPLTDAELDALLAQCRRDNARHHVTGILFYSHGNIAQLIEGDPQVLEPLYQRIAQDARHSNVTKLSDKPIAARSFQDWSMAFHRLEPAGFEALAGYLDPARLPRTPATLSAPDALLLDLVKQAVIQPHA</sequence>
<organism evidence="2 3">
    <name type="scientific">Hymenobacter busanensis</name>
    <dbReference type="NCBI Taxonomy" id="2607656"/>
    <lineage>
        <taxon>Bacteria</taxon>
        <taxon>Pseudomonadati</taxon>
        <taxon>Bacteroidota</taxon>
        <taxon>Cytophagia</taxon>
        <taxon>Cytophagales</taxon>
        <taxon>Hymenobacteraceae</taxon>
        <taxon>Hymenobacter</taxon>
    </lineage>
</organism>
<dbReference type="Gene3D" id="3.30.70.100">
    <property type="match status" value="1"/>
</dbReference>
<dbReference type="AlphaFoldDB" id="A0AA88JZC6"/>
<dbReference type="PROSITE" id="PS50925">
    <property type="entry name" value="BLUF"/>
    <property type="match status" value="1"/>
</dbReference>
<dbReference type="InterPro" id="IPR036046">
    <property type="entry name" value="Acylphosphatase-like_dom_sf"/>
</dbReference>
<dbReference type="Pfam" id="PF04940">
    <property type="entry name" value="BLUF"/>
    <property type="match status" value="1"/>
</dbReference>
<keyword evidence="3" id="KW-1185">Reference proteome</keyword>
<protein>
    <submittedName>
        <fullName evidence="2">BLUF domain-containing protein</fullName>
    </submittedName>
</protein>
<accession>A0AA88JZC6</accession>
<evidence type="ECO:0000259" key="1">
    <source>
        <dbReference type="PROSITE" id="PS50925"/>
    </source>
</evidence>
<dbReference type="GO" id="GO:0071949">
    <property type="term" value="F:FAD binding"/>
    <property type="evidence" value="ECO:0007669"/>
    <property type="project" value="InterPro"/>
</dbReference>
<dbReference type="SUPFAM" id="SSF54975">
    <property type="entry name" value="Acylphosphatase/BLUF domain-like"/>
    <property type="match status" value="1"/>
</dbReference>
<dbReference type="SMART" id="SM01034">
    <property type="entry name" value="BLUF"/>
    <property type="match status" value="1"/>
</dbReference>
<proteinExistence type="predicted"/>